<evidence type="ECO:0000259" key="1">
    <source>
        <dbReference type="Pfam" id="PF00753"/>
    </source>
</evidence>
<dbReference type="Proteomes" id="UP000001631">
    <property type="component" value="Unassembled WGS sequence"/>
</dbReference>
<dbReference type="VEuPathDB" id="FungiDB:I7I50_11630"/>
<dbReference type="HOGENOM" id="CLU_047034_1_0_1"/>
<dbReference type="PANTHER" id="PTHR36839:SF1">
    <property type="entry name" value="METALLO-BETA-LACTAMASE FAMILY PROTEIN (AFU_ORTHOLOGUE AFUA_5G12770)"/>
    <property type="match status" value="1"/>
</dbReference>
<dbReference type="Pfam" id="PF00753">
    <property type="entry name" value="Lactamase_B"/>
    <property type="match status" value="1"/>
</dbReference>
<organism evidence="2 3">
    <name type="scientific">Ajellomyces capsulatus (strain G186AR / H82 / ATCC MYA-2454 / RMSCC 2432)</name>
    <name type="common">Darling's disease fungus</name>
    <name type="synonym">Histoplasma capsulatum</name>
    <dbReference type="NCBI Taxonomy" id="447093"/>
    <lineage>
        <taxon>Eukaryota</taxon>
        <taxon>Fungi</taxon>
        <taxon>Dikarya</taxon>
        <taxon>Ascomycota</taxon>
        <taxon>Pezizomycotina</taxon>
        <taxon>Eurotiomycetes</taxon>
        <taxon>Eurotiomycetidae</taxon>
        <taxon>Onygenales</taxon>
        <taxon>Ajellomycetaceae</taxon>
        <taxon>Histoplasma</taxon>
    </lineage>
</organism>
<dbReference type="GeneID" id="69037259"/>
<dbReference type="PANTHER" id="PTHR36839">
    <property type="entry name" value="METALLO-BETA-LACTAMASE FAMILY PROTEIN (AFU_ORTHOLOGUE AFUA_5G12770)"/>
    <property type="match status" value="1"/>
</dbReference>
<dbReference type="SUPFAM" id="SSF56281">
    <property type="entry name" value="Metallo-hydrolase/oxidoreductase"/>
    <property type="match status" value="1"/>
</dbReference>
<dbReference type="InterPro" id="IPR001279">
    <property type="entry name" value="Metallo-B-lactamas"/>
</dbReference>
<dbReference type="EMBL" id="GG663367">
    <property type="protein sequence ID" value="EEH07364.1"/>
    <property type="molecule type" value="Genomic_DNA"/>
</dbReference>
<proteinExistence type="predicted"/>
<reference evidence="2" key="1">
    <citation type="submission" date="2009-02" db="EMBL/GenBank/DDBJ databases">
        <title>The Genome Sequence of Ajellomyces capsulatus strain G186AR.</title>
        <authorList>
            <consortium name="The Broad Institute Genome Sequencing Platform"/>
            <person name="Champion M."/>
            <person name="Cuomo C."/>
            <person name="Ma L.-J."/>
            <person name="Henn M.R."/>
            <person name="Sil A."/>
            <person name="Goldman B."/>
            <person name="Young S.K."/>
            <person name="Kodira C.D."/>
            <person name="Zeng Q."/>
            <person name="Koehrsen M."/>
            <person name="Alvarado L."/>
            <person name="Berlin A."/>
            <person name="Borenstein D."/>
            <person name="Chen Z."/>
            <person name="Engels R."/>
            <person name="Freedman E."/>
            <person name="Gellesch M."/>
            <person name="Goldberg J."/>
            <person name="Griggs A."/>
            <person name="Gujja S."/>
            <person name="Heiman D."/>
            <person name="Hepburn T."/>
            <person name="Howarth C."/>
            <person name="Jen D."/>
            <person name="Larson L."/>
            <person name="Lewis B."/>
            <person name="Mehta T."/>
            <person name="Park D."/>
            <person name="Pearson M."/>
            <person name="Roberts A."/>
            <person name="Saif S."/>
            <person name="Shea T."/>
            <person name="Shenoy N."/>
            <person name="Sisk P."/>
            <person name="Stolte C."/>
            <person name="Sykes S."/>
            <person name="Walk T."/>
            <person name="White J."/>
            <person name="Yandava C."/>
            <person name="Klein B."/>
            <person name="McEwen J.G."/>
            <person name="Puccia R."/>
            <person name="Goldman G.H."/>
            <person name="Felipe M.S."/>
            <person name="Nino-Vega G."/>
            <person name="San-Blas G."/>
            <person name="Taylor J."/>
            <person name="Mendoza L."/>
            <person name="Galagan J."/>
            <person name="Nusbaum C."/>
            <person name="Birren B."/>
        </authorList>
    </citation>
    <scope>NUCLEOTIDE SEQUENCE</scope>
    <source>
        <strain evidence="2">G186AR</strain>
    </source>
</reference>
<sequence>MDLMICSMCGAQHDTRSAKSCKVCDDPRQYIPPEGQSWTTLRELQQSKKYHNQFRMNKNHSGLISIYTVPQVAIGQRAILCCTSAGNVLWDCVTYIDDETVRRINDLGGIRAIVISHPHFYSTSVHWAEAFDCPVYISAEDQEWLMRRAPVTKTISAAQSKDGPKRFTGIGLWEGKELNLLGGQVVAVKVGGHFPGSSVLLWKETKKLLVADSVMVVPSGVYHVDRLPGTTSFTFMWSYPNFVSFPFLYVFCLYSLKFSLTSCGSGILLHFVPPPSLHDHGMHRQSTITLSAPDDGTGDFILILVPFVPACEQIPLPPDDVYGIWKAIADLDFDDTHGAFWERDTIGQSKKRLLESAQIYVKSAGYADHAIHQVKVEG</sequence>
<dbReference type="RefSeq" id="XP_045287845.1">
    <property type="nucleotide sequence ID" value="XM_045431292.1"/>
</dbReference>
<dbReference type="STRING" id="447093.C0NNB6"/>
<accession>C0NNB6</accession>
<dbReference type="AlphaFoldDB" id="C0NNB6"/>
<feature type="domain" description="Metallo-beta-lactamase" evidence="1">
    <location>
        <begin position="83"/>
        <end position="224"/>
    </location>
</feature>
<keyword evidence="3" id="KW-1185">Reference proteome</keyword>
<dbReference type="Gene3D" id="3.60.15.10">
    <property type="entry name" value="Ribonuclease Z/Hydroxyacylglutathione hydrolase-like"/>
    <property type="match status" value="1"/>
</dbReference>
<dbReference type="InParanoid" id="C0NNB6"/>
<name>C0NNB6_AJECG</name>
<dbReference type="InterPro" id="IPR036866">
    <property type="entry name" value="RibonucZ/Hydroxyglut_hydro"/>
</dbReference>
<gene>
    <name evidence="2" type="ORF">HCBG_04243</name>
</gene>
<evidence type="ECO:0000313" key="2">
    <source>
        <dbReference type="EMBL" id="EEH07364.1"/>
    </source>
</evidence>
<protein>
    <submittedName>
        <fullName evidence="2">Metallo-beta-lactamase</fullName>
    </submittedName>
</protein>
<evidence type="ECO:0000313" key="3">
    <source>
        <dbReference type="Proteomes" id="UP000001631"/>
    </source>
</evidence>